<feature type="region of interest" description="Disordered" evidence="3">
    <location>
        <begin position="30"/>
        <end position="62"/>
    </location>
</feature>
<reference evidence="5" key="1">
    <citation type="journal article" date="2020" name="Stud. Mycol.">
        <title>101 Dothideomycetes genomes: a test case for predicting lifestyles and emergence of pathogens.</title>
        <authorList>
            <person name="Haridas S."/>
            <person name="Albert R."/>
            <person name="Binder M."/>
            <person name="Bloem J."/>
            <person name="Labutti K."/>
            <person name="Salamov A."/>
            <person name="Andreopoulos B."/>
            <person name="Baker S."/>
            <person name="Barry K."/>
            <person name="Bills G."/>
            <person name="Bluhm B."/>
            <person name="Cannon C."/>
            <person name="Castanera R."/>
            <person name="Culley D."/>
            <person name="Daum C."/>
            <person name="Ezra D."/>
            <person name="Gonzalez J."/>
            <person name="Henrissat B."/>
            <person name="Kuo A."/>
            <person name="Liang C."/>
            <person name="Lipzen A."/>
            <person name="Lutzoni F."/>
            <person name="Magnuson J."/>
            <person name="Mondo S."/>
            <person name="Nolan M."/>
            <person name="Ohm R."/>
            <person name="Pangilinan J."/>
            <person name="Park H.-J."/>
            <person name="Ramirez L."/>
            <person name="Alfaro M."/>
            <person name="Sun H."/>
            <person name="Tritt A."/>
            <person name="Yoshinaga Y."/>
            <person name="Zwiers L.-H."/>
            <person name="Turgeon B."/>
            <person name="Goodwin S."/>
            <person name="Spatafora J."/>
            <person name="Crous P."/>
            <person name="Grigoriev I."/>
        </authorList>
    </citation>
    <scope>NUCLEOTIDE SEQUENCE</scope>
    <source>
        <strain evidence="5">CBS 110217</strain>
    </source>
</reference>
<dbReference type="EMBL" id="ML978259">
    <property type="protein sequence ID" value="KAF2025709.1"/>
    <property type="molecule type" value="Genomic_DNA"/>
</dbReference>
<dbReference type="AlphaFoldDB" id="A0A9P4LJ39"/>
<evidence type="ECO:0000256" key="2">
    <source>
        <dbReference type="SAM" id="Coils"/>
    </source>
</evidence>
<feature type="compositionally biased region" description="Polar residues" evidence="3">
    <location>
        <begin position="464"/>
        <end position="481"/>
    </location>
</feature>
<feature type="compositionally biased region" description="Pro residues" evidence="3">
    <location>
        <begin position="34"/>
        <end position="54"/>
    </location>
</feature>
<organism evidence="5 6">
    <name type="scientific">Setomelanomma holmii</name>
    <dbReference type="NCBI Taxonomy" id="210430"/>
    <lineage>
        <taxon>Eukaryota</taxon>
        <taxon>Fungi</taxon>
        <taxon>Dikarya</taxon>
        <taxon>Ascomycota</taxon>
        <taxon>Pezizomycotina</taxon>
        <taxon>Dothideomycetes</taxon>
        <taxon>Pleosporomycetidae</taxon>
        <taxon>Pleosporales</taxon>
        <taxon>Pleosporineae</taxon>
        <taxon>Phaeosphaeriaceae</taxon>
        <taxon>Setomelanomma</taxon>
    </lineage>
</organism>
<dbReference type="PANTHER" id="PTHR13361">
    <property type="entry name" value="WW DOMAIN-BINDING PROTEIN 11"/>
    <property type="match status" value="1"/>
</dbReference>
<evidence type="ECO:0000313" key="6">
    <source>
        <dbReference type="Proteomes" id="UP000799777"/>
    </source>
</evidence>
<dbReference type="SUPFAM" id="SSF57850">
    <property type="entry name" value="RING/U-box"/>
    <property type="match status" value="1"/>
</dbReference>
<feature type="domain" description="RING-type" evidence="4">
    <location>
        <begin position="88"/>
        <end position="136"/>
    </location>
</feature>
<protein>
    <recommendedName>
        <fullName evidence="4">RING-type domain-containing protein</fullName>
    </recommendedName>
</protein>
<name>A0A9P4LJ39_9PLEO</name>
<keyword evidence="1" id="KW-0862">Zinc</keyword>
<dbReference type="GO" id="GO:0008270">
    <property type="term" value="F:zinc ion binding"/>
    <property type="evidence" value="ECO:0007669"/>
    <property type="project" value="UniProtKB-KW"/>
</dbReference>
<dbReference type="Proteomes" id="UP000799777">
    <property type="component" value="Unassembled WGS sequence"/>
</dbReference>
<dbReference type="Pfam" id="PF13639">
    <property type="entry name" value="zf-RING_2"/>
    <property type="match status" value="1"/>
</dbReference>
<evidence type="ECO:0000259" key="4">
    <source>
        <dbReference type="PROSITE" id="PS50089"/>
    </source>
</evidence>
<dbReference type="GO" id="GO:0005681">
    <property type="term" value="C:spliceosomal complex"/>
    <property type="evidence" value="ECO:0007669"/>
    <property type="project" value="TreeGrafter"/>
</dbReference>
<feature type="region of interest" description="Disordered" evidence="3">
    <location>
        <begin position="462"/>
        <end position="526"/>
    </location>
</feature>
<dbReference type="InterPro" id="IPR013083">
    <property type="entry name" value="Znf_RING/FYVE/PHD"/>
</dbReference>
<dbReference type="InterPro" id="IPR001841">
    <property type="entry name" value="Znf_RING"/>
</dbReference>
<sequence length="592" mass="63393">MEFNAVDIDLDAYFGGFDEIFAAAFPPEARPAAPARPAPPPVPGPPAAVPPTPTQPKSVAAASESTRTTAFFVAHTTPDTQNSLIEECPICLDNYTSEQCLRITGIPGCTHRIGKTCLEEMLRNRASDEKKCPLCRTLWIAGSTYVPGMRIRGARTARIVPNSNGGIGLARRDSHYVTTGTAGPGRLRPLPEENANNIATPFARQTAARMEAKPSQLINLDSDEEEQNYNAQLENFNNLTRDIQNVRARAHETQIPRSQRRREMREAAARQCASIRPGERDYNLGIHRPGPGSAVVGFDPGAPGTVRGASNAPIRLNRLLNPFANSFRPSGTAPTRHLQRSATVGHRSRVNSPRLGEAPRSLLRGMTAQVPATTPNSSTSTTAASPGLGDAPRIHRPGVTVGPATTPSSNTSTIAAPHRLGDAPRLHIPGITIQDPVPTPTPSTSTITVLPFNDRVPRLHVPGLTNNDPIPTPNSSTSNIAASPDPNETSRKYIPSLTISHPSPPPNSSPSTIAAISPRPDPADNCRCQTSDARTAASELRETGFRQRESDLDAREARILVREATIREREEQVLGKGAKSTPDPCKDAGSLG</sequence>
<keyword evidence="1" id="KW-0863">Zinc-finger</keyword>
<feature type="compositionally biased region" description="Low complexity" evidence="3">
    <location>
        <begin position="371"/>
        <end position="386"/>
    </location>
</feature>
<evidence type="ECO:0000256" key="3">
    <source>
        <dbReference type="SAM" id="MobiDB-lite"/>
    </source>
</evidence>
<feature type="region of interest" description="Disordered" evidence="3">
    <location>
        <begin position="569"/>
        <end position="592"/>
    </location>
</feature>
<keyword evidence="2" id="KW-0175">Coiled coil</keyword>
<evidence type="ECO:0000256" key="1">
    <source>
        <dbReference type="PROSITE-ProRule" id="PRU00175"/>
    </source>
</evidence>
<evidence type="ECO:0000313" key="5">
    <source>
        <dbReference type="EMBL" id="KAF2025709.1"/>
    </source>
</evidence>
<dbReference type="PANTHER" id="PTHR13361:SF1">
    <property type="entry name" value="WW DOMAIN-BINDING PROTEIN 11"/>
    <property type="match status" value="1"/>
</dbReference>
<gene>
    <name evidence="5" type="ORF">EK21DRAFT_93029</name>
</gene>
<feature type="coiled-coil region" evidence="2">
    <location>
        <begin position="222"/>
        <end position="249"/>
    </location>
</feature>
<dbReference type="PROSITE" id="PS50089">
    <property type="entry name" value="ZF_RING_2"/>
    <property type="match status" value="1"/>
</dbReference>
<accession>A0A9P4LJ39</accession>
<keyword evidence="1" id="KW-0479">Metal-binding</keyword>
<feature type="region of interest" description="Disordered" evidence="3">
    <location>
        <begin position="327"/>
        <end position="411"/>
    </location>
</feature>
<feature type="compositionally biased region" description="Low complexity" evidence="3">
    <location>
        <begin position="509"/>
        <end position="518"/>
    </location>
</feature>
<proteinExistence type="predicted"/>
<dbReference type="OrthoDB" id="8062037at2759"/>
<keyword evidence="6" id="KW-1185">Reference proteome</keyword>
<comment type="caution">
    <text evidence="5">The sequence shown here is derived from an EMBL/GenBank/DDBJ whole genome shotgun (WGS) entry which is preliminary data.</text>
</comment>
<dbReference type="Gene3D" id="3.30.40.10">
    <property type="entry name" value="Zinc/RING finger domain, C3HC4 (zinc finger)"/>
    <property type="match status" value="1"/>
</dbReference>